<protein>
    <recommendedName>
        <fullName evidence="4">F-box domain-containing protein</fullName>
    </recommendedName>
</protein>
<keyword evidence="1" id="KW-0812">Transmembrane</keyword>
<sequence>MISKIYQSITTVVKLIAFIILLLADGLYHETRLIPRRWERTIVNSIQASRAGKLKRSPSSRPILLNKNINSNKNDTTSGRAVGFHHLPFEIQQQIYDLALPPQRLLIQPEFRDNRIFSRIGTFPSNRRWNRWKRNKHIRDDSDPPSDDFARALAKGACYLDQSPEPLDPGVERESPKRRRRDLICGFAGSVTAEQRRGELVPVSYVDLLRVDRRCYAVALDDLYARHTISFFGSEMLTLFMDNTSVEGMERIRYVHLGIPLPRRGAKARKATAVAMARMAELFPGLEEIDVEVALLWDAETHGAQDVSGWLWNEAFASLRGLRKFVLKVSVLKTILQYHIAGDCLRPVLDPIKLLSDEEYIALKKRVTR</sequence>
<dbReference type="EMBL" id="JBFXLU010000270">
    <property type="protein sequence ID" value="KAL2831966.1"/>
    <property type="molecule type" value="Genomic_DNA"/>
</dbReference>
<keyword evidence="3" id="KW-1185">Reference proteome</keyword>
<name>A0ABR4IW24_9EURO</name>
<comment type="caution">
    <text evidence="2">The sequence shown here is derived from an EMBL/GenBank/DDBJ whole genome shotgun (WGS) entry which is preliminary data.</text>
</comment>
<evidence type="ECO:0008006" key="4">
    <source>
        <dbReference type="Google" id="ProtNLM"/>
    </source>
</evidence>
<keyword evidence="1" id="KW-0472">Membrane</keyword>
<gene>
    <name evidence="2" type="ORF">BJY01DRAFT_254030</name>
</gene>
<evidence type="ECO:0000256" key="1">
    <source>
        <dbReference type="SAM" id="Phobius"/>
    </source>
</evidence>
<feature type="transmembrane region" description="Helical" evidence="1">
    <location>
        <begin position="6"/>
        <end position="28"/>
    </location>
</feature>
<evidence type="ECO:0000313" key="2">
    <source>
        <dbReference type="EMBL" id="KAL2831966.1"/>
    </source>
</evidence>
<proteinExistence type="predicted"/>
<evidence type="ECO:0000313" key="3">
    <source>
        <dbReference type="Proteomes" id="UP001610446"/>
    </source>
</evidence>
<reference evidence="2 3" key="1">
    <citation type="submission" date="2024-07" db="EMBL/GenBank/DDBJ databases">
        <title>Section-level genome sequencing and comparative genomics of Aspergillus sections Usti and Cavernicolus.</title>
        <authorList>
            <consortium name="Lawrence Berkeley National Laboratory"/>
            <person name="Nybo J.L."/>
            <person name="Vesth T.C."/>
            <person name="Theobald S."/>
            <person name="Frisvad J.C."/>
            <person name="Larsen T.O."/>
            <person name="Kjaerboelling I."/>
            <person name="Rothschild-Mancinelli K."/>
            <person name="Lyhne E.K."/>
            <person name="Kogle M.E."/>
            <person name="Barry K."/>
            <person name="Clum A."/>
            <person name="Na H."/>
            <person name="Ledsgaard L."/>
            <person name="Lin J."/>
            <person name="Lipzen A."/>
            <person name="Kuo A."/>
            <person name="Riley R."/>
            <person name="Mondo S."/>
            <person name="Labutti K."/>
            <person name="Haridas S."/>
            <person name="Pangalinan J."/>
            <person name="Salamov A.A."/>
            <person name="Simmons B.A."/>
            <person name="Magnuson J.K."/>
            <person name="Chen J."/>
            <person name="Drula E."/>
            <person name="Henrissat B."/>
            <person name="Wiebenga A."/>
            <person name="Lubbers R.J."/>
            <person name="Gomes A.C."/>
            <person name="Makela M.R."/>
            <person name="Stajich J."/>
            <person name="Grigoriev I.V."/>
            <person name="Mortensen U.H."/>
            <person name="De Vries R.P."/>
            <person name="Baker S.E."/>
            <person name="Andersen M.R."/>
        </authorList>
    </citation>
    <scope>NUCLEOTIDE SEQUENCE [LARGE SCALE GENOMIC DNA]</scope>
    <source>
        <strain evidence="2 3">CBS 123904</strain>
    </source>
</reference>
<accession>A0ABR4IW24</accession>
<dbReference type="Proteomes" id="UP001610446">
    <property type="component" value="Unassembled WGS sequence"/>
</dbReference>
<keyword evidence="1" id="KW-1133">Transmembrane helix</keyword>
<organism evidence="2 3">
    <name type="scientific">Aspergillus pseudoustus</name>
    <dbReference type="NCBI Taxonomy" id="1810923"/>
    <lineage>
        <taxon>Eukaryota</taxon>
        <taxon>Fungi</taxon>
        <taxon>Dikarya</taxon>
        <taxon>Ascomycota</taxon>
        <taxon>Pezizomycotina</taxon>
        <taxon>Eurotiomycetes</taxon>
        <taxon>Eurotiomycetidae</taxon>
        <taxon>Eurotiales</taxon>
        <taxon>Aspergillaceae</taxon>
        <taxon>Aspergillus</taxon>
        <taxon>Aspergillus subgen. Nidulantes</taxon>
    </lineage>
</organism>